<evidence type="ECO:0000313" key="3">
    <source>
        <dbReference type="Proteomes" id="UP000533637"/>
    </source>
</evidence>
<keyword evidence="1" id="KW-0732">Signal</keyword>
<dbReference type="RefSeq" id="WP_183668523.1">
    <property type="nucleotide sequence ID" value="NZ_BMPB01000010.1"/>
</dbReference>
<evidence type="ECO:0000313" key="2">
    <source>
        <dbReference type="EMBL" id="MBB4620452.1"/>
    </source>
</evidence>
<dbReference type="Proteomes" id="UP000533637">
    <property type="component" value="Unassembled WGS sequence"/>
</dbReference>
<feature type="chain" id="PRO_5045202826" description="DUF1735 domain-containing protein" evidence="1">
    <location>
        <begin position="18"/>
        <end position="308"/>
    </location>
</feature>
<dbReference type="Gene3D" id="2.60.40.2580">
    <property type="match status" value="1"/>
</dbReference>
<gene>
    <name evidence="2" type="ORF">GGQ57_000326</name>
</gene>
<reference evidence="2 3" key="1">
    <citation type="submission" date="2020-08" db="EMBL/GenBank/DDBJ databases">
        <title>Genomic Encyclopedia of Type Strains, Phase IV (KMG-IV): sequencing the most valuable type-strain genomes for metagenomic binning, comparative biology and taxonomic classification.</title>
        <authorList>
            <person name="Goeker M."/>
        </authorList>
    </citation>
    <scope>NUCLEOTIDE SEQUENCE [LARGE SCALE GENOMIC DNA]</scope>
    <source>
        <strain evidence="2 3">DSM 102983</strain>
    </source>
</reference>
<evidence type="ECO:0008006" key="4">
    <source>
        <dbReference type="Google" id="ProtNLM"/>
    </source>
</evidence>
<organism evidence="2 3">
    <name type="scientific">Parabacteroides faecis</name>
    <dbReference type="NCBI Taxonomy" id="1217282"/>
    <lineage>
        <taxon>Bacteria</taxon>
        <taxon>Pseudomonadati</taxon>
        <taxon>Bacteroidota</taxon>
        <taxon>Bacteroidia</taxon>
        <taxon>Bacteroidales</taxon>
        <taxon>Tannerellaceae</taxon>
        <taxon>Parabacteroides</taxon>
    </lineage>
</organism>
<dbReference type="PROSITE" id="PS51257">
    <property type="entry name" value="PROKAR_LIPOPROTEIN"/>
    <property type="match status" value="1"/>
</dbReference>
<sequence length="308" mass="33359">MKLQNIFALIVTLIGFAACTSESELPDTLVNGDLVPVTISLGSMQTKASVGLDTDEGTIQNAVIAIFDNKGIPTIAPIVLNASNSGTTRLPLVESNAYAFVNVSNEDIAALETISDETEFRNYTIKKALTQDASALPKYGEKMNFTPTANGNIAITVKQLTARVEAMVDIKVIQDENEITEHGLSFSKSNLSWTNMKFKSGNTQTDGIDGLFTTIINGMTYTNVFNRAYTYPGTNPLINLTGSISGTMNGFTEKQVSLSYTFPNSLIADNVHLVKFIVKVDVTQPANPTFTYEVIPMEKVAINVPSFD</sequence>
<comment type="caution">
    <text evidence="2">The sequence shown here is derived from an EMBL/GenBank/DDBJ whole genome shotgun (WGS) entry which is preliminary data.</text>
</comment>
<protein>
    <recommendedName>
        <fullName evidence="4">DUF1735 domain-containing protein</fullName>
    </recommendedName>
</protein>
<evidence type="ECO:0000256" key="1">
    <source>
        <dbReference type="SAM" id="SignalP"/>
    </source>
</evidence>
<proteinExistence type="predicted"/>
<dbReference type="EMBL" id="JACHOC010000001">
    <property type="protein sequence ID" value="MBB4620452.1"/>
    <property type="molecule type" value="Genomic_DNA"/>
</dbReference>
<accession>A0ABR6KG21</accession>
<feature type="signal peptide" evidence="1">
    <location>
        <begin position="1"/>
        <end position="17"/>
    </location>
</feature>
<name>A0ABR6KG21_9BACT</name>
<keyword evidence="3" id="KW-1185">Reference proteome</keyword>